<protein>
    <submittedName>
        <fullName evidence="1">Uncharacterized protein</fullName>
    </submittedName>
</protein>
<sequence length="161" mass="17916">MKDGELYVSPLTFEVVKEYSKINYCAKLCTDDRETKRADTTKGLVRHVHEVGHIKKTYISHRNAALNFLDAGGMGSFFLAVTFEISVTYGLGRKNKVSYPIPFSPLGKAVVVANQVFAKLECCNCSSPIFSAAINSRDHLSFGETLCLNQRDIVPKQQEGY</sequence>
<gene>
    <name evidence="1" type="ORF">DSO57_1019024</name>
</gene>
<dbReference type="Proteomes" id="UP001165960">
    <property type="component" value="Unassembled WGS sequence"/>
</dbReference>
<evidence type="ECO:0000313" key="2">
    <source>
        <dbReference type="Proteomes" id="UP001165960"/>
    </source>
</evidence>
<accession>A0ACC2TRC2</accession>
<name>A0ACC2TRC2_9FUNG</name>
<keyword evidence="2" id="KW-1185">Reference proteome</keyword>
<reference evidence="1" key="1">
    <citation type="submission" date="2022-04" db="EMBL/GenBank/DDBJ databases">
        <title>Genome of the entomopathogenic fungus Entomophthora muscae.</title>
        <authorList>
            <person name="Elya C."/>
            <person name="Lovett B.R."/>
            <person name="Lee E."/>
            <person name="Macias A.M."/>
            <person name="Hajek A.E."/>
            <person name="De Bivort B.L."/>
            <person name="Kasson M.T."/>
            <person name="De Fine Licht H.H."/>
            <person name="Stajich J.E."/>
        </authorList>
    </citation>
    <scope>NUCLEOTIDE SEQUENCE</scope>
    <source>
        <strain evidence="1">Berkeley</strain>
    </source>
</reference>
<proteinExistence type="predicted"/>
<dbReference type="EMBL" id="QTSX02002214">
    <property type="protein sequence ID" value="KAJ9077194.1"/>
    <property type="molecule type" value="Genomic_DNA"/>
</dbReference>
<organism evidence="1 2">
    <name type="scientific">Entomophthora muscae</name>
    <dbReference type="NCBI Taxonomy" id="34485"/>
    <lineage>
        <taxon>Eukaryota</taxon>
        <taxon>Fungi</taxon>
        <taxon>Fungi incertae sedis</taxon>
        <taxon>Zoopagomycota</taxon>
        <taxon>Entomophthoromycotina</taxon>
        <taxon>Entomophthoromycetes</taxon>
        <taxon>Entomophthorales</taxon>
        <taxon>Entomophthoraceae</taxon>
        <taxon>Entomophthora</taxon>
    </lineage>
</organism>
<evidence type="ECO:0000313" key="1">
    <source>
        <dbReference type="EMBL" id="KAJ9077194.1"/>
    </source>
</evidence>
<comment type="caution">
    <text evidence="1">The sequence shown here is derived from an EMBL/GenBank/DDBJ whole genome shotgun (WGS) entry which is preliminary data.</text>
</comment>